<evidence type="ECO:0000313" key="2">
    <source>
        <dbReference type="Proteomes" id="UP000253664"/>
    </source>
</evidence>
<dbReference type="EMBL" id="LKCN02000014">
    <property type="protein sequence ID" value="RCI09484.1"/>
    <property type="molecule type" value="Genomic_DNA"/>
</dbReference>
<comment type="caution">
    <text evidence="1">The sequence shown here is derived from an EMBL/GenBank/DDBJ whole genome shotgun (WGS) entry which is preliminary data.</text>
</comment>
<evidence type="ECO:0000313" key="1">
    <source>
        <dbReference type="EMBL" id="RCI09484.1"/>
    </source>
</evidence>
<sequence length="293" mass="33329">GWGLALSGPPPQNRLSSLIHTHFACYFFFFFPYQEYGAKSKPRPFINISILNPILLQKPPTTTTSTMAPSTYTWLTVSLLILFLHVAPTAAVHDCDLTCGPRGLCFEVNSCCRIHGYKGGKCENGYAICTRENQFEYLSKLCNGDSINFVLDGCILRQCFWRPLFHYIRDKTKEPGRKTMAKFVVAISVVFTFLAVRPCNVLCEQGHTDRVSICCRAHGHDSGYCTENKGKDWRWSVFDGWVLTVYRARRRHFVDYQERTSFTLPAFCLVERLVLVESKLYGLFHGVSSTISS</sequence>
<proteinExistence type="predicted"/>
<keyword evidence="2" id="KW-1185">Reference proteome</keyword>
<reference evidence="1 2" key="1">
    <citation type="journal article" date="2015" name="BMC Genomics">
        <title>Insights from the genome of Ophiocordyceps polyrhachis-furcata to pathogenicity and host specificity in insect fungi.</title>
        <authorList>
            <person name="Wichadakul D."/>
            <person name="Kobmoo N."/>
            <person name="Ingsriswang S."/>
            <person name="Tangphatsornruang S."/>
            <person name="Chantasingh D."/>
            <person name="Luangsa-ard J.J."/>
            <person name="Eurwilaichitr L."/>
        </authorList>
    </citation>
    <scope>NUCLEOTIDE SEQUENCE [LARGE SCALE GENOMIC DNA]</scope>
    <source>
        <strain evidence="1 2">BCC 54312</strain>
    </source>
</reference>
<accession>A0A367L4Y7</accession>
<dbReference type="AlphaFoldDB" id="A0A367L4Y7"/>
<feature type="non-terminal residue" evidence="1">
    <location>
        <position position="1"/>
    </location>
</feature>
<name>A0A367L4Y7_9HYPO</name>
<dbReference type="Proteomes" id="UP000253664">
    <property type="component" value="Unassembled WGS sequence"/>
</dbReference>
<gene>
    <name evidence="1" type="ORF">L249_3793</name>
</gene>
<protein>
    <submittedName>
        <fullName evidence="1">Uncharacterized protein</fullName>
    </submittedName>
</protein>
<organism evidence="1 2">
    <name type="scientific">Ophiocordyceps polyrhachis-furcata BCC 54312</name>
    <dbReference type="NCBI Taxonomy" id="1330021"/>
    <lineage>
        <taxon>Eukaryota</taxon>
        <taxon>Fungi</taxon>
        <taxon>Dikarya</taxon>
        <taxon>Ascomycota</taxon>
        <taxon>Pezizomycotina</taxon>
        <taxon>Sordariomycetes</taxon>
        <taxon>Hypocreomycetidae</taxon>
        <taxon>Hypocreales</taxon>
        <taxon>Ophiocordycipitaceae</taxon>
        <taxon>Ophiocordyceps</taxon>
    </lineage>
</organism>